<evidence type="ECO:0000256" key="2">
    <source>
        <dbReference type="SAM" id="MobiDB-lite"/>
    </source>
</evidence>
<evidence type="ECO:0000259" key="3">
    <source>
        <dbReference type="Pfam" id="PF07202"/>
    </source>
</evidence>
<dbReference type="KEGG" id="bvk:117234232"/>
<proteinExistence type="inferred from homology"/>
<dbReference type="GO" id="GO:0060271">
    <property type="term" value="P:cilium assembly"/>
    <property type="evidence" value="ECO:0007669"/>
    <property type="project" value="TreeGrafter"/>
</dbReference>
<protein>
    <submittedName>
        <fullName evidence="6">Centromere protein J</fullName>
    </submittedName>
</protein>
<sequence>MPIQKMDLEATVVKRLQKLRQWQLEQQERLLKQQEIQRQMLTQKQDCMYKALELSIQELDLDKDILDINNSNESDKNTGINNKNLIMLHNKPQTKENYTQAINKNDSCINQNISGNFENIISRQKSPTQRFIKDVINIESHIRRQSKDKTGIKNDIEKEKQLEQFIMDGVAPLPPDKIVVHHISIDDVPIFSPKKDFHTLLEERLKDSENEPPGKKSSASSGNKIKRPFLRKGEGLARFKLNQQLQPSTLKTRLRSISFTNNTQSSSKCPRNEDKYNKTQHLKNAQLSKKTHCINVAQKHLCLKNVSLPKKKICSTPKSNTTTTYLKDDINEVKNAVELNTSDFHSGTQKELEEVRIFELLEEKAENSSFCSTSSAVTAFLQQSTPFKIKNAEYRMGSSVHNAKQVTPRSNIPKEQLIVKSNQAYKCMKSNKDTDTHCDLLPFINQKIIHDDIHEDIMFLQNTNEDNRIKQNRNGYMSLRDQIESIHNEQNVINRIDVPIAEDNKEVSPHVRFSEFNEYRTIGLTDTSSISTESLVTKSFSDEKAWSDSSILETSTVQTLSVPFEASKSPVIMKSKMHKAQTCKDMTENNDSTCNTDDMYQNVCHKDESELSDTEDLTSNDEVSNLHKCGQDDLTPQKIDNFYDIGTLKKNMKFCDNKKIDEYVDNYNNVVVTEDQENIKYLQETNETIFKSELLKARLLELEQEINIFRKENAALSMQRKKLREDHQSLRKEYAEKEKNFAENKKQVEERLQEERKKLAREKSALENRMRDSQEKAQQSKLERQEIQNLKQEIEQLVQDMHIKESRWNAAQSRHRCQMRILKLENSKLKQEVEKLKKNNIRNKGRSGASANTRAIHQINKQINMQYKESKKINDASSDDDQKLTEPIMKTISIASEQDIEKKKEYNCNSNTNIMNDKRPKNQTTIIDIVKKRNLYENLIKEATLDLTEIPEKFDALENLSESKSDSNNELKKVNSQTNVTKANCKKSYKECDTPFNHNGINDNTQLHVQNDYKCFNENYTKDLASADKLPNIHIENLSLSYRSNTSTDKQGMTQIEHPDGSIECRFPNGNIKKIFPDQGITKLIYYNGDIRETNRDGKIKYFYASTHTWHTTMPDGLEILEFSDGQVERRLHDGTVEVLFPDGSVRIVKSDGIEKWTLPDGTLMQIFTNGEKVLTLPNGQREIHTSTHKRREYPDGTIKLIYLDGTQETRYSNGRIRLKDKDGNLLMDSYQ</sequence>
<feature type="domain" description="CENPJ tubulin-binding region" evidence="4">
    <location>
        <begin position="194"/>
        <end position="240"/>
    </location>
</feature>
<dbReference type="GO" id="GO:0061511">
    <property type="term" value="P:centriole elongation"/>
    <property type="evidence" value="ECO:0007669"/>
    <property type="project" value="TreeGrafter"/>
</dbReference>
<evidence type="ECO:0000313" key="6">
    <source>
        <dbReference type="RefSeq" id="XP_033351119.1"/>
    </source>
</evidence>
<dbReference type="PANTHER" id="PTHR10331:SF6">
    <property type="entry name" value="SPINDLE ASSEMBLY ABNORMAL 4"/>
    <property type="match status" value="1"/>
</dbReference>
<dbReference type="GO" id="GO:0005814">
    <property type="term" value="C:centriole"/>
    <property type="evidence" value="ECO:0007669"/>
    <property type="project" value="TreeGrafter"/>
</dbReference>
<feature type="compositionally biased region" description="Polar residues" evidence="2">
    <location>
        <begin position="252"/>
        <end position="269"/>
    </location>
</feature>
<dbReference type="CTD" id="40859"/>
<name>A0A6J3KGQ4_9HYME</name>
<dbReference type="GeneID" id="117234232"/>
<dbReference type="InterPro" id="IPR047002">
    <property type="entry name" value="Tcp10_C_sf"/>
</dbReference>
<dbReference type="GO" id="GO:0005813">
    <property type="term" value="C:centrosome"/>
    <property type="evidence" value="ECO:0007669"/>
    <property type="project" value="TreeGrafter"/>
</dbReference>
<accession>A0A6J3KGQ4</accession>
<dbReference type="GO" id="GO:0015631">
    <property type="term" value="F:tubulin binding"/>
    <property type="evidence" value="ECO:0007669"/>
    <property type="project" value="TreeGrafter"/>
</dbReference>
<dbReference type="Gene3D" id="2.60.450.20">
    <property type="match status" value="1"/>
</dbReference>
<reference evidence="6" key="1">
    <citation type="submission" date="2025-08" db="UniProtKB">
        <authorList>
            <consortium name="RefSeq"/>
        </authorList>
    </citation>
    <scope>IDENTIFICATION</scope>
    <source>
        <tissue evidence="6">Muscle</tissue>
    </source>
</reference>
<feature type="region of interest" description="Disordered" evidence="2">
    <location>
        <begin position="762"/>
        <end position="783"/>
    </location>
</feature>
<feature type="compositionally biased region" description="Basic and acidic residues" evidence="2">
    <location>
        <begin position="762"/>
        <end position="775"/>
    </location>
</feature>
<gene>
    <name evidence="6" type="primary">LOC117234232</name>
</gene>
<evidence type="ECO:0000256" key="1">
    <source>
        <dbReference type="ARBA" id="ARBA00005627"/>
    </source>
</evidence>
<dbReference type="Proteomes" id="UP000504631">
    <property type="component" value="Unplaced"/>
</dbReference>
<feature type="domain" description="Centromere protein J C-terminal" evidence="3">
    <location>
        <begin position="1115"/>
        <end position="1149"/>
    </location>
</feature>
<dbReference type="AlphaFoldDB" id="A0A6J3KGQ4"/>
<evidence type="ECO:0000313" key="5">
    <source>
        <dbReference type="Proteomes" id="UP000504631"/>
    </source>
</evidence>
<dbReference type="Pfam" id="PF07202">
    <property type="entry name" value="Tcp10_C"/>
    <property type="match status" value="3"/>
</dbReference>
<organism evidence="5 6">
    <name type="scientific">Bombus vosnesenskii</name>
    <dbReference type="NCBI Taxonomy" id="207650"/>
    <lineage>
        <taxon>Eukaryota</taxon>
        <taxon>Metazoa</taxon>
        <taxon>Ecdysozoa</taxon>
        <taxon>Arthropoda</taxon>
        <taxon>Hexapoda</taxon>
        <taxon>Insecta</taxon>
        <taxon>Pterygota</taxon>
        <taxon>Neoptera</taxon>
        <taxon>Endopterygota</taxon>
        <taxon>Hymenoptera</taxon>
        <taxon>Apocrita</taxon>
        <taxon>Aculeata</taxon>
        <taxon>Apoidea</taxon>
        <taxon>Anthophila</taxon>
        <taxon>Apidae</taxon>
        <taxon>Bombus</taxon>
        <taxon>Pyrobombus</taxon>
    </lineage>
</organism>
<feature type="compositionally biased region" description="Basic and acidic residues" evidence="2">
    <location>
        <begin position="204"/>
        <end position="214"/>
    </location>
</feature>
<dbReference type="InterPro" id="IPR058029">
    <property type="entry name" value="Tubulin-bd_CENPJ"/>
</dbReference>
<keyword evidence="5" id="KW-1185">Reference proteome</keyword>
<dbReference type="PANTHER" id="PTHR10331">
    <property type="entry name" value="T COMPLEX PROTEIN 10"/>
    <property type="match status" value="1"/>
</dbReference>
<dbReference type="RefSeq" id="XP_033351119.1">
    <property type="nucleotide sequence ID" value="XM_033495228.1"/>
</dbReference>
<dbReference type="Pfam" id="PF25779">
    <property type="entry name" value="Tubulin-bind_CPAP"/>
    <property type="match status" value="1"/>
</dbReference>
<feature type="region of interest" description="Disordered" evidence="2">
    <location>
        <begin position="204"/>
        <end position="227"/>
    </location>
</feature>
<feature type="domain" description="Centromere protein J C-terminal" evidence="3">
    <location>
        <begin position="1190"/>
        <end position="1218"/>
    </location>
</feature>
<evidence type="ECO:0000259" key="4">
    <source>
        <dbReference type="Pfam" id="PF25779"/>
    </source>
</evidence>
<feature type="region of interest" description="Disordered" evidence="2">
    <location>
        <begin position="252"/>
        <end position="276"/>
    </location>
</feature>
<comment type="similarity">
    <text evidence="1">Belongs to the TCP10 family.</text>
</comment>
<feature type="domain" description="Centromere protein J C-terminal" evidence="3">
    <location>
        <begin position="1152"/>
        <end position="1185"/>
    </location>
</feature>
<dbReference type="InterPro" id="IPR026581">
    <property type="entry name" value="TCP10L/CENPJ"/>
</dbReference>
<dbReference type="InterPro" id="IPR009852">
    <property type="entry name" value="CENPJ_C_dom"/>
</dbReference>